<gene>
    <name evidence="1" type="ORF">FHS21_004957</name>
</gene>
<reference evidence="1 2" key="1">
    <citation type="submission" date="2020-08" db="EMBL/GenBank/DDBJ databases">
        <title>Genomic Encyclopedia of Type Strains, Phase III (KMG-III): the genomes of soil and plant-associated and newly described type strains.</title>
        <authorList>
            <person name="Whitman W."/>
        </authorList>
    </citation>
    <scope>NUCLEOTIDE SEQUENCE [LARGE SCALE GENOMIC DNA]</scope>
    <source>
        <strain evidence="1 2">CECT 7015</strain>
    </source>
</reference>
<dbReference type="PIRSF" id="PIRSF033736">
    <property type="entry name" value="UCP033763"/>
    <property type="match status" value="1"/>
</dbReference>
<dbReference type="Gene3D" id="3.40.1490.10">
    <property type="entry name" value="Bit1"/>
    <property type="match status" value="1"/>
</dbReference>
<keyword evidence="2" id="KW-1185">Reference proteome</keyword>
<proteinExistence type="predicted"/>
<dbReference type="InterPro" id="IPR023476">
    <property type="entry name" value="Pep_tRNA_hydro_II_dom_sf"/>
</dbReference>
<organism evidence="1 2">
    <name type="scientific">Phyllobacterium trifolii</name>
    <dbReference type="NCBI Taxonomy" id="300193"/>
    <lineage>
        <taxon>Bacteria</taxon>
        <taxon>Pseudomonadati</taxon>
        <taxon>Pseudomonadota</taxon>
        <taxon>Alphaproteobacteria</taxon>
        <taxon>Hyphomicrobiales</taxon>
        <taxon>Phyllobacteriaceae</taxon>
        <taxon>Phyllobacterium</taxon>
    </lineage>
</organism>
<dbReference type="RefSeq" id="WP_312879920.1">
    <property type="nucleotide sequence ID" value="NZ_JACHXN010000020.1"/>
</dbReference>
<dbReference type="SUPFAM" id="SSF102462">
    <property type="entry name" value="Peptidyl-tRNA hydrolase II"/>
    <property type="match status" value="1"/>
</dbReference>
<name>A0A839UIZ6_9HYPH</name>
<dbReference type="InterPro" id="IPR018988">
    <property type="entry name" value="DUF2000"/>
</dbReference>
<evidence type="ECO:0000313" key="2">
    <source>
        <dbReference type="Proteomes" id="UP000554520"/>
    </source>
</evidence>
<comment type="caution">
    <text evidence="1">The sequence shown here is derived from an EMBL/GenBank/DDBJ whole genome shotgun (WGS) entry which is preliminary data.</text>
</comment>
<dbReference type="EMBL" id="JACHXN010000020">
    <property type="protein sequence ID" value="MBB3148509.1"/>
    <property type="molecule type" value="Genomic_DNA"/>
</dbReference>
<protein>
    <recommendedName>
        <fullName evidence="3">DUF2000 domain-containing protein</fullName>
    </recommendedName>
</protein>
<dbReference type="Proteomes" id="UP000554520">
    <property type="component" value="Unassembled WGS sequence"/>
</dbReference>
<sequence>MFQNADANEAQIEAARCTIIVDKNLPVGRCANAAAVIALTMGKMHAELTGADLVDGAGFAHPGLIPIGISVLGAAADELNSVREKAIARGLSVVDFPVQGQQTNDYAAFMGAVSQVPTEALSYVGVGVYGPRKLVGKVVGKFDLLT</sequence>
<dbReference type="AlphaFoldDB" id="A0A839UIZ6"/>
<dbReference type="Pfam" id="PF09391">
    <property type="entry name" value="DUF2000"/>
    <property type="match status" value="1"/>
</dbReference>
<accession>A0A839UIZ6</accession>
<evidence type="ECO:0008006" key="3">
    <source>
        <dbReference type="Google" id="ProtNLM"/>
    </source>
</evidence>
<dbReference type="InterPro" id="IPR017021">
    <property type="entry name" value="UCP033763"/>
</dbReference>
<evidence type="ECO:0000313" key="1">
    <source>
        <dbReference type="EMBL" id="MBB3148509.1"/>
    </source>
</evidence>